<dbReference type="SUPFAM" id="SSF56672">
    <property type="entry name" value="DNA/RNA polymerases"/>
    <property type="match status" value="1"/>
</dbReference>
<sequence>MLPDKYDCVIEPRYFDEPSILIPRSLVQVKGGHTIATIVNPTRTPVQVKRNHLIGKVFATNAVENAEYTVLEDVRSRDVTSHDTLKQDVHEANVDEGNLTDEQRAEVHNLLQSYSDVFCNKPGRTSLVKHSIRSDEPPIRQRAYRTSPKMKVEVQKQVQKLLEDDIIEESKSPWSSPIVMVKKKDNTYRFCVDYRKLISLISIKDSHPLPRTDDTLDALAAGLKKIPIQNDSTGRRARWPLEMDHYEIKYRPGKSNGNADGMSRIPDHQNSDNNETESLEDDPEGWDPTPAINTLFKEEEPQSPGHESEEEVEEVHTLEENNVKDNTPKPNTEFFNGHSTQSLSFDQNEMRRGQESDENLRQVTQWLQDSERPPKSQLVGSNRSLRKLWWKYPELRYIDGILYRELLLPGRSCMQTVIPADMIPRTLELLHDSGYSGHLSFEKTFEVKFVVKNLRILGRKKSASVRVGSGDMVPQIHHL</sequence>
<dbReference type="InterPro" id="IPR050951">
    <property type="entry name" value="Retrovirus_Pol_polyprotein"/>
</dbReference>
<feature type="compositionally biased region" description="Basic and acidic residues" evidence="1">
    <location>
        <begin position="314"/>
        <end position="327"/>
    </location>
</feature>
<gene>
    <name evidence="2" type="ORF">HOLleu_01898</name>
</gene>
<dbReference type="PANTHER" id="PTHR37984:SF5">
    <property type="entry name" value="PROTEIN NYNRIN-LIKE"/>
    <property type="match status" value="1"/>
</dbReference>
<reference evidence="2" key="1">
    <citation type="submission" date="2021-10" db="EMBL/GenBank/DDBJ databases">
        <title>Tropical sea cucumber genome reveals ecological adaptation and Cuvierian tubules defense mechanism.</title>
        <authorList>
            <person name="Chen T."/>
        </authorList>
    </citation>
    <scope>NUCLEOTIDE SEQUENCE</scope>
    <source>
        <strain evidence="2">Nanhai2018</strain>
        <tissue evidence="2">Muscle</tissue>
    </source>
</reference>
<protein>
    <submittedName>
        <fullName evidence="2">Uncharacterized protein</fullName>
    </submittedName>
</protein>
<feature type="compositionally biased region" description="Acidic residues" evidence="1">
    <location>
        <begin position="274"/>
        <end position="285"/>
    </location>
</feature>
<accession>A0A9Q1CQJ0</accession>
<dbReference type="InterPro" id="IPR043502">
    <property type="entry name" value="DNA/RNA_pol_sf"/>
</dbReference>
<evidence type="ECO:0000313" key="2">
    <source>
        <dbReference type="EMBL" id="KAJ8049240.1"/>
    </source>
</evidence>
<feature type="compositionally biased region" description="Basic and acidic residues" evidence="1">
    <location>
        <begin position="348"/>
        <end position="358"/>
    </location>
</feature>
<feature type="region of interest" description="Disordered" evidence="1">
    <location>
        <begin position="250"/>
        <end position="358"/>
    </location>
</feature>
<evidence type="ECO:0000256" key="1">
    <source>
        <dbReference type="SAM" id="MobiDB-lite"/>
    </source>
</evidence>
<evidence type="ECO:0000313" key="3">
    <source>
        <dbReference type="Proteomes" id="UP001152320"/>
    </source>
</evidence>
<proteinExistence type="predicted"/>
<keyword evidence="3" id="KW-1185">Reference proteome</keyword>
<feature type="compositionally biased region" description="Polar residues" evidence="1">
    <location>
        <begin position="328"/>
        <end position="347"/>
    </location>
</feature>
<dbReference type="Proteomes" id="UP001152320">
    <property type="component" value="Chromosome 1"/>
</dbReference>
<dbReference type="AlphaFoldDB" id="A0A9Q1CQJ0"/>
<organism evidence="2 3">
    <name type="scientific">Holothuria leucospilota</name>
    <name type="common">Black long sea cucumber</name>
    <name type="synonym">Mertensiothuria leucospilota</name>
    <dbReference type="NCBI Taxonomy" id="206669"/>
    <lineage>
        <taxon>Eukaryota</taxon>
        <taxon>Metazoa</taxon>
        <taxon>Echinodermata</taxon>
        <taxon>Eleutherozoa</taxon>
        <taxon>Echinozoa</taxon>
        <taxon>Holothuroidea</taxon>
        <taxon>Aspidochirotacea</taxon>
        <taxon>Aspidochirotida</taxon>
        <taxon>Holothuriidae</taxon>
        <taxon>Holothuria</taxon>
    </lineage>
</organism>
<name>A0A9Q1CQJ0_HOLLE</name>
<dbReference type="Gene3D" id="3.10.10.10">
    <property type="entry name" value="HIV Type 1 Reverse Transcriptase, subunit A, domain 1"/>
    <property type="match status" value="1"/>
</dbReference>
<dbReference type="PANTHER" id="PTHR37984">
    <property type="entry name" value="PROTEIN CBG26694"/>
    <property type="match status" value="1"/>
</dbReference>
<dbReference type="OrthoDB" id="420169at2759"/>
<comment type="caution">
    <text evidence="2">The sequence shown here is derived from an EMBL/GenBank/DDBJ whole genome shotgun (WGS) entry which is preliminary data.</text>
</comment>
<dbReference type="EMBL" id="JAIZAY010000001">
    <property type="protein sequence ID" value="KAJ8049240.1"/>
    <property type="molecule type" value="Genomic_DNA"/>
</dbReference>